<dbReference type="KEGG" id="als:DJ013_06210"/>
<protein>
    <submittedName>
        <fullName evidence="4">Hydrolase</fullName>
    </submittedName>
</protein>
<feature type="signal peptide" evidence="1">
    <location>
        <begin position="1"/>
        <end position="21"/>
    </location>
</feature>
<evidence type="ECO:0000259" key="3">
    <source>
        <dbReference type="Pfam" id="PF19313"/>
    </source>
</evidence>
<evidence type="ECO:0000313" key="5">
    <source>
        <dbReference type="Proteomes" id="UP000249873"/>
    </source>
</evidence>
<feature type="domain" description="Carbohydrate-binding" evidence="2">
    <location>
        <begin position="41"/>
        <end position="203"/>
    </location>
</feature>
<evidence type="ECO:0000313" key="4">
    <source>
        <dbReference type="EMBL" id="AWV97783.1"/>
    </source>
</evidence>
<reference evidence="4 5" key="1">
    <citation type="submission" date="2018-05" db="EMBL/GenBank/DDBJ databases">
        <title>Complete genome sequence of Arcticibacterium luteifluviistationis SM1504T, a cytophagaceae bacterium isolated from Arctic surface seawater.</title>
        <authorList>
            <person name="Li Y."/>
            <person name="Qin Q.-L."/>
        </authorList>
    </citation>
    <scope>NUCLEOTIDE SEQUENCE [LARGE SCALE GENOMIC DNA]</scope>
    <source>
        <strain evidence="4 5">SM1504</strain>
    </source>
</reference>
<dbReference type="Pfam" id="PF19313">
    <property type="entry name" value="DUF5916"/>
    <property type="match status" value="2"/>
</dbReference>
<dbReference type="InterPro" id="IPR045670">
    <property type="entry name" value="DUF5916"/>
</dbReference>
<accession>A0A2Z4GA45</accession>
<dbReference type="OrthoDB" id="9786766at2"/>
<dbReference type="Proteomes" id="UP000249873">
    <property type="component" value="Chromosome"/>
</dbReference>
<dbReference type="GO" id="GO:0004553">
    <property type="term" value="F:hydrolase activity, hydrolyzing O-glycosyl compounds"/>
    <property type="evidence" value="ECO:0007669"/>
    <property type="project" value="InterPro"/>
</dbReference>
<dbReference type="Gene3D" id="2.60.40.1190">
    <property type="match status" value="1"/>
</dbReference>
<name>A0A2Z4GA45_9BACT</name>
<gene>
    <name evidence="4" type="ORF">DJ013_06210</name>
</gene>
<evidence type="ECO:0000256" key="1">
    <source>
        <dbReference type="SAM" id="SignalP"/>
    </source>
</evidence>
<dbReference type="SUPFAM" id="SSF49344">
    <property type="entry name" value="CBD9-like"/>
    <property type="match status" value="1"/>
</dbReference>
<dbReference type="InterPro" id="IPR010502">
    <property type="entry name" value="Carb-bd_dom_fam9"/>
</dbReference>
<sequence>MPKTLLILFSLLLLWQDNILAQKPNSNFQYAIKRSTSAIKVDGLADEQAWKDAKTAGDFFQVLPMDTSMAAVQTDVKLTFDDKNIYVLFINHDTIPGSYMVESMRRDFTFSKNDNDLLFIDTFNDLTTGYSFGSNAKGGQWDGLMSNGSSIDVSWDNKWQSEAKYYGDYWVWEAAIPFKTIRYKKDVTSWGINFSRNDLKSTEKSSWTPIPRQFATASLAYTGNLIWEKPPPPPGLNISLIPYVNAGRLVNHEANTSPEFTKNAGLDAKIGLTSSMNLDLTFNPDFSQVDVDVQVTNLDRFELFFPEKRQFFLENGDIFNNFGFSTIRPFFSRRIGIEAPIYYGGKLSGKVNEKWRIGAMGMQTGKAHEGQGPGSFYNVLSVQRQVFKRSYVSGIFVNRDLIGENLTDAKDPISDFNRTAGLEFNLASDDNKWNGKAFVIKTFSPNKLKDNTILAGNLERTTRNWQLSMQLESVGEGIEANEVGYVKRSNYIRANPQITYLFFPKKGPILSHGPNLTLSQYFTRENPETFEYLHMLNYGVTFKDRSVLRLWGAIDYVKPQIDFDPTNFANEKIAAGTEHYWEATGLEYDSKPQSVFTYAFSSRFGGYYADGNRMRLEGEVGYRFQPFVAILMKANYNQIAFGEDNRLPEGLVNSKHKLWLFGPRIDVTLSNKLFFTNFLQYNQQNNNVNLNTRLQWRYSPASDLFIVYTDNYLAENFNVRNRAIVMKFTYWWNP</sequence>
<dbReference type="CDD" id="cd09618">
    <property type="entry name" value="CBM9_like_2"/>
    <property type="match status" value="1"/>
</dbReference>
<proteinExistence type="predicted"/>
<dbReference type="EMBL" id="CP029480">
    <property type="protein sequence ID" value="AWV97783.1"/>
    <property type="molecule type" value="Genomic_DNA"/>
</dbReference>
<keyword evidence="4" id="KW-0378">Hydrolase</keyword>
<dbReference type="RefSeq" id="WP_111370885.1">
    <property type="nucleotide sequence ID" value="NZ_CP029480.1"/>
</dbReference>
<dbReference type="AlphaFoldDB" id="A0A2Z4GA45"/>
<organism evidence="4 5">
    <name type="scientific">Arcticibacterium luteifluviistationis</name>
    <dbReference type="NCBI Taxonomy" id="1784714"/>
    <lineage>
        <taxon>Bacteria</taxon>
        <taxon>Pseudomonadati</taxon>
        <taxon>Bacteroidota</taxon>
        <taxon>Cytophagia</taxon>
        <taxon>Cytophagales</taxon>
        <taxon>Leadbetterellaceae</taxon>
        <taxon>Arcticibacterium</taxon>
    </lineage>
</organism>
<feature type="chain" id="PRO_5016385776" evidence="1">
    <location>
        <begin position="22"/>
        <end position="734"/>
    </location>
</feature>
<dbReference type="Pfam" id="PF06452">
    <property type="entry name" value="CBM9_1"/>
    <property type="match status" value="1"/>
</dbReference>
<feature type="domain" description="DUF5916" evidence="3">
    <location>
        <begin position="236"/>
        <end position="339"/>
    </location>
</feature>
<keyword evidence="5" id="KW-1185">Reference proteome</keyword>
<keyword evidence="1" id="KW-0732">Signal</keyword>
<evidence type="ECO:0000259" key="2">
    <source>
        <dbReference type="Pfam" id="PF06452"/>
    </source>
</evidence>
<dbReference type="GO" id="GO:0030246">
    <property type="term" value="F:carbohydrate binding"/>
    <property type="evidence" value="ECO:0007669"/>
    <property type="project" value="InterPro"/>
</dbReference>
<dbReference type="GO" id="GO:0016052">
    <property type="term" value="P:carbohydrate catabolic process"/>
    <property type="evidence" value="ECO:0007669"/>
    <property type="project" value="InterPro"/>
</dbReference>
<feature type="domain" description="DUF5916" evidence="3">
    <location>
        <begin position="373"/>
        <end position="720"/>
    </location>
</feature>